<dbReference type="EMBL" id="VYWO01000001">
    <property type="protein sequence ID" value="KAA9302088.1"/>
    <property type="molecule type" value="Genomic_DNA"/>
</dbReference>
<organism evidence="3 4">
    <name type="scientific">Aerococcus sanguinicola</name>
    <dbReference type="NCBI Taxonomy" id="119206"/>
    <lineage>
        <taxon>Bacteria</taxon>
        <taxon>Bacillati</taxon>
        <taxon>Bacillota</taxon>
        <taxon>Bacilli</taxon>
        <taxon>Lactobacillales</taxon>
        <taxon>Aerococcaceae</taxon>
        <taxon>Aerococcus</taxon>
    </lineage>
</organism>
<dbReference type="OrthoDB" id="9773137at2"/>
<name>A0A5N1GPD9_9LACT</name>
<evidence type="ECO:0000259" key="1">
    <source>
        <dbReference type="Pfam" id="PF08861"/>
    </source>
</evidence>
<dbReference type="AlphaFoldDB" id="A0A5N1GPD9"/>
<dbReference type="Proteomes" id="UP000327148">
    <property type="component" value="Unassembled WGS sequence"/>
</dbReference>
<evidence type="ECO:0000259" key="2">
    <source>
        <dbReference type="Pfam" id="PF08862"/>
    </source>
</evidence>
<evidence type="ECO:0000313" key="4">
    <source>
        <dbReference type="Proteomes" id="UP000327148"/>
    </source>
</evidence>
<dbReference type="RefSeq" id="WP_070431808.1">
    <property type="nucleotide sequence ID" value="NZ_VYWO01000001.1"/>
</dbReference>
<comment type="caution">
    <text evidence="3">The sequence shown here is derived from an EMBL/GenBank/DDBJ whole genome shotgun (WGS) entry which is preliminary data.</text>
</comment>
<dbReference type="Pfam" id="PF08862">
    <property type="entry name" value="DUF1829"/>
    <property type="match status" value="1"/>
</dbReference>
<dbReference type="Pfam" id="PF08861">
    <property type="entry name" value="DUF1828"/>
    <property type="match status" value="1"/>
</dbReference>
<dbReference type="InterPro" id="IPR014960">
    <property type="entry name" value="DUF1828"/>
</dbReference>
<feature type="domain" description="DUF1829" evidence="2">
    <location>
        <begin position="161"/>
        <end position="247"/>
    </location>
</feature>
<gene>
    <name evidence="3" type="ORF">F6I03_02440</name>
</gene>
<sequence length="255" mass="29993">MKKDTTLLIDNYIEWYKSKIQINELKKADEIITPYTNHLNDRIPIFIIWHNDKTLELTDDGMTLDELDMMGLNYSTETRQQILTNIVKKYSLNLQDNILTTKKIEIKDFPQKKHDMLQAILSIYDLLNLNESNTRSMFKEDVYSFFFEHEFGGNIEPNFTGSSSIHYQMDYSLGATKSRPNIMFQFIRKPVFDNIVSQKFIYEDLKNESQFRQHGLKFVLISEVDKISERNQTAANEADVEIIPFSHQNELLALK</sequence>
<dbReference type="InterPro" id="IPR014961">
    <property type="entry name" value="DUF1829"/>
</dbReference>
<feature type="domain" description="DUF1828" evidence="1">
    <location>
        <begin position="33"/>
        <end position="123"/>
    </location>
</feature>
<proteinExistence type="predicted"/>
<protein>
    <submittedName>
        <fullName evidence="3">DUF1828 domain-containing protein</fullName>
    </submittedName>
</protein>
<accession>A0A5N1GPD9</accession>
<evidence type="ECO:0000313" key="3">
    <source>
        <dbReference type="EMBL" id="KAA9302088.1"/>
    </source>
</evidence>
<reference evidence="3 4" key="1">
    <citation type="submission" date="2019-09" db="EMBL/GenBank/DDBJ databases">
        <title>Draft genome sequence assemblies of isolates from the urinary tract.</title>
        <authorList>
            <person name="Mores C.R."/>
            <person name="Putonti C."/>
            <person name="Wolfe A.J."/>
        </authorList>
    </citation>
    <scope>NUCLEOTIDE SEQUENCE [LARGE SCALE GENOMIC DNA]</scope>
    <source>
        <strain evidence="3 4">UMB623</strain>
    </source>
</reference>